<evidence type="ECO:0000256" key="2">
    <source>
        <dbReference type="PIRNR" id="PIRNR006241"/>
    </source>
</evidence>
<dbReference type="PANTHER" id="PTHR43489">
    <property type="entry name" value="ISOMERASE"/>
    <property type="match status" value="1"/>
</dbReference>
<dbReference type="EMBL" id="JAEPRQ010000002">
    <property type="protein sequence ID" value="MBK4215777.1"/>
    <property type="molecule type" value="Genomic_DNA"/>
</dbReference>
<proteinExistence type="inferred from homology"/>
<gene>
    <name evidence="4" type="ORF">JJJ17_07560</name>
</gene>
<keyword evidence="5" id="KW-1185">Reference proteome</keyword>
<comment type="similarity">
    <text evidence="2">Belongs to the hyi family.</text>
</comment>
<organism evidence="4 5">
    <name type="scientific">Paracoccus caeni</name>
    <dbReference type="NCBI Taxonomy" id="657651"/>
    <lineage>
        <taxon>Bacteria</taxon>
        <taxon>Pseudomonadati</taxon>
        <taxon>Pseudomonadota</taxon>
        <taxon>Alphaproteobacteria</taxon>
        <taxon>Rhodobacterales</taxon>
        <taxon>Paracoccaceae</taxon>
        <taxon>Paracoccus</taxon>
    </lineage>
</organism>
<dbReference type="PIRSF" id="PIRSF006241">
    <property type="entry name" value="HyI"/>
    <property type="match status" value="1"/>
</dbReference>
<sequence>MPRFAANLTTMFTELPLLDRFSAAADAGFQGIEILYPYDIAARELHLAAAAAGLQMVLLNCPPPNWSGGPRGFAAQPGMETRFRTDFDRALRFAQALRARHIHVMTGKTDSPDAQRVLVENLRWACERAPHASLTIKPGSRSGPRGFPVTDYDMAADIVEQVGMLNLGLQLDTYLAQQIEGDALQTWRRHATLIRHVQIASYPDRDEPQPGKMNFPAFYDELDEWGYKGWISAFYDPARRTDAGLGWLPRT</sequence>
<evidence type="ECO:0000313" key="5">
    <source>
        <dbReference type="Proteomes" id="UP000640485"/>
    </source>
</evidence>
<protein>
    <submittedName>
        <fullName evidence="4">TIM barrel protein</fullName>
    </submittedName>
</protein>
<evidence type="ECO:0000256" key="1">
    <source>
        <dbReference type="ARBA" id="ARBA00023235"/>
    </source>
</evidence>
<dbReference type="InterPro" id="IPR013022">
    <property type="entry name" value="Xyl_isomerase-like_TIM-brl"/>
</dbReference>
<dbReference type="SUPFAM" id="SSF51658">
    <property type="entry name" value="Xylose isomerase-like"/>
    <property type="match status" value="1"/>
</dbReference>
<dbReference type="AlphaFoldDB" id="A0A934VYA2"/>
<dbReference type="InterPro" id="IPR026040">
    <property type="entry name" value="HyI-like"/>
</dbReference>
<dbReference type="RefSeq" id="WP_200685099.1">
    <property type="nucleotide sequence ID" value="NZ_JAEPRQ010000002.1"/>
</dbReference>
<dbReference type="Pfam" id="PF01261">
    <property type="entry name" value="AP_endonuc_2"/>
    <property type="match status" value="1"/>
</dbReference>
<dbReference type="Gene3D" id="3.20.20.150">
    <property type="entry name" value="Divalent-metal-dependent TIM barrel enzymes"/>
    <property type="match status" value="1"/>
</dbReference>
<dbReference type="GO" id="GO:0008903">
    <property type="term" value="F:hydroxypyruvate isomerase activity"/>
    <property type="evidence" value="ECO:0007669"/>
    <property type="project" value="TreeGrafter"/>
</dbReference>
<name>A0A934VYA2_9RHOB</name>
<dbReference type="Proteomes" id="UP000640485">
    <property type="component" value="Unassembled WGS sequence"/>
</dbReference>
<dbReference type="InterPro" id="IPR050417">
    <property type="entry name" value="Sugar_Epim/Isomerase"/>
</dbReference>
<evidence type="ECO:0000313" key="4">
    <source>
        <dbReference type="EMBL" id="MBK4215777.1"/>
    </source>
</evidence>
<keyword evidence="1 2" id="KW-0413">Isomerase</keyword>
<reference evidence="4" key="1">
    <citation type="submission" date="2021-01" db="EMBL/GenBank/DDBJ databases">
        <title>Paracoccus amoyensis sp. nov., isolated from the surface seawater along the coast of Xiamen Island, China.</title>
        <authorList>
            <person name="Lyu L."/>
        </authorList>
    </citation>
    <scope>NUCLEOTIDE SEQUENCE</scope>
    <source>
        <strain evidence="4">MJ17</strain>
    </source>
</reference>
<evidence type="ECO:0000259" key="3">
    <source>
        <dbReference type="Pfam" id="PF01261"/>
    </source>
</evidence>
<dbReference type="PANTHER" id="PTHR43489:SF6">
    <property type="entry name" value="HYDROXYPYRUVATE ISOMERASE-RELATED"/>
    <property type="match status" value="1"/>
</dbReference>
<accession>A0A934VYA2</accession>
<dbReference type="GO" id="GO:0046487">
    <property type="term" value="P:glyoxylate metabolic process"/>
    <property type="evidence" value="ECO:0007669"/>
    <property type="project" value="TreeGrafter"/>
</dbReference>
<comment type="caution">
    <text evidence="4">The sequence shown here is derived from an EMBL/GenBank/DDBJ whole genome shotgun (WGS) entry which is preliminary data.</text>
</comment>
<feature type="domain" description="Xylose isomerase-like TIM barrel" evidence="3">
    <location>
        <begin position="21"/>
        <end position="249"/>
    </location>
</feature>
<dbReference type="InterPro" id="IPR036237">
    <property type="entry name" value="Xyl_isomerase-like_sf"/>
</dbReference>